<dbReference type="GeneID" id="106156182"/>
<evidence type="ECO:0000256" key="8">
    <source>
        <dbReference type="ARBA" id="ARBA00023125"/>
    </source>
</evidence>
<keyword evidence="5 11" id="KW-0227">DNA damage</keyword>
<keyword evidence="17" id="KW-0347">Helicase</keyword>
<dbReference type="PROSITE" id="PS51194">
    <property type="entry name" value="HELICASE_CTER"/>
    <property type="match status" value="1"/>
</dbReference>
<gene>
    <name evidence="17" type="primary">LOC106156182</name>
</gene>
<dbReference type="SMART" id="SM00487">
    <property type="entry name" value="DEXDc"/>
    <property type="match status" value="1"/>
</dbReference>
<dbReference type="GO" id="GO:0004386">
    <property type="term" value="F:helicase activity"/>
    <property type="evidence" value="ECO:0007669"/>
    <property type="project" value="UniProtKB-KW"/>
</dbReference>
<dbReference type="GO" id="GO:0031011">
    <property type="term" value="C:Ino80 complex"/>
    <property type="evidence" value="ECO:0007669"/>
    <property type="project" value="UniProtKB-UniRule"/>
</dbReference>
<dbReference type="Pfam" id="PF13892">
    <property type="entry name" value="DBINO"/>
    <property type="match status" value="1"/>
</dbReference>
<comment type="catalytic activity">
    <reaction evidence="11">
        <text>ATP + H2O = ADP + phosphate + H(+)</text>
        <dbReference type="Rhea" id="RHEA:13065"/>
        <dbReference type="ChEBI" id="CHEBI:15377"/>
        <dbReference type="ChEBI" id="CHEBI:15378"/>
        <dbReference type="ChEBI" id="CHEBI:30616"/>
        <dbReference type="ChEBI" id="CHEBI:43474"/>
        <dbReference type="ChEBI" id="CHEBI:456216"/>
    </reaction>
</comment>
<feature type="domain" description="Helicase C-terminal" evidence="14">
    <location>
        <begin position="1124"/>
        <end position="1281"/>
    </location>
</feature>
<evidence type="ECO:0000256" key="11">
    <source>
        <dbReference type="RuleBase" id="RU368001"/>
    </source>
</evidence>
<proteinExistence type="inferred from homology"/>
<name>A0A1S3HL61_LINAN</name>
<comment type="domain">
    <text evidence="11">The DBINO region is involved in binding to DNA.</text>
</comment>
<evidence type="ECO:0000259" key="13">
    <source>
        <dbReference type="PROSITE" id="PS51192"/>
    </source>
</evidence>
<evidence type="ECO:0000256" key="12">
    <source>
        <dbReference type="SAM" id="MobiDB-lite"/>
    </source>
</evidence>
<dbReference type="GO" id="GO:0006338">
    <property type="term" value="P:chromatin remodeling"/>
    <property type="evidence" value="ECO:0007669"/>
    <property type="project" value="UniProtKB-UniRule"/>
</dbReference>
<evidence type="ECO:0000256" key="3">
    <source>
        <dbReference type="ARBA" id="ARBA00019805"/>
    </source>
</evidence>
<keyword evidence="4" id="KW-0547">Nucleotide-binding</keyword>
<reference evidence="17" key="2">
    <citation type="submission" date="2025-08" db="UniProtKB">
        <authorList>
            <consortium name="RefSeq"/>
        </authorList>
    </citation>
    <scope>IDENTIFICATION</scope>
</reference>
<dbReference type="InterPro" id="IPR001650">
    <property type="entry name" value="Helicase_C-like"/>
</dbReference>
<sequence>MASATVDQKPVLPGTSGQPQDDLAKPLHVQHIEKCLELGPFLSYVDKVLSIPDLPSDSDTTDTDTELSDAEGMKIVNGVATTKPERRADKTRLYNFTKVKKSRKWLKNILLSDSSSDEDDDEMTPEKMQEMLRIHKLQRQCQIQFYNDPQLHQYQYYSVGLLSNYDKYHDHHKQILGPKKKGPKDEQKKLEKKLMKAKLKKLKKERGSDELKSPPIHHSTHTLKVVKVKRLTPEQALVKRKRMWMSIVKKEVPKAQKQRTSTRKEMFSNARKLAKECMKESRRKALQFQRSTKDSLQRARRLTREMLVYWKRFEKVEKESRKKAEKEAQEQRKMDLELMEAKRQQRKLNFLITQTELYAHFMSRKVAGGNDTMQKEILQRLDDDDGDSKRHLEVSGGLVTDMKGDNYNSESMKNIAVKNATDAFQAHQAKTKSFDSGVVMRQKAKKSLDSSLSTPDLTMEEELPQPSIFEGKLKAYQLKGMNWLASLYNKGINGILADEMGLGKTVQSIALLSHLAEHHGIWGPFLVIAPASTLHNWQQEFSKFLPRFKVVPYWGNTQDRKILRSFWDQAHAYTEQSSFHVVITSYQLVIQDMKYFQKIKWIYMVLDEAQAIKSSSSIRWKMLLGFSCRNRLLLTGTPIQNSMAELWALLHFIMPTLFDSHDEFNEWFSKDIEGSVEKMSGMDENCLSRLHMILKPFMLRRVKKDVENELSDKIEILVYCHLTRRQKILYQAIKNKIRIEDLIQSAMATSASQAQSTTSSLMNLVMQFRKVCNHPELFERREVRSPFHYKPETFILPKRIYRECLIDHALPSKQRLLYNMFCIYNPENVHRSLVGTSDGLVKSSFSFLRFIDVSPQELASVMLGGLLVRWLALFLWLKSANRIYHQQQWHSDEPKVKYLSNKAFLLEPLQTVYFPSVQTSQHIKEMVFTGYNNTAHGFLEHTLHYIPETPTHRRTRLRHLHFHGHAGRQLGSPTSRTPRSPPVSPTKTLPTSPTKRHHSHIDLDSAIHRHLPRPPKVLPCQLTDVPAFLYNAMPKIACCPREIYCCDRSAAWEHMRASLCGSLDARNSLLYGTPDVYEQVRWAKYYFYPTLPCGMYGITPKHGYSGIFVPDKETLVTDAGKLSVLDTLLQRLKSEGHRVLIYSQMTRMIDLLEEYMWHRKHTYMRLDGSSKISDRRDMVADFQTRSDIFVFLLSTRAGGLGINLTAADTVIFYDSDWNPTVDQQAMDRAHRLGQTKQVTVYRLICKGSIEERILERAKEKSEIHRMVISGGSFRPDTLKPKEVVSLLLDDSEMTRKLKQKQEEKSLKQEKYKVKDRNRKREQYAKKKQEKGETVRKRKKDNSASAAEESNFTIPADSESMYSCDSPSIPPSPGSVVSVGSEQPLTIDESSNDGGLLIVDDAHSTFPPVTTQVTSTPKRGSGRRGRPRGSGMGRRPRGRGSITKALTAAEIAGAKAGKSAAFKAYGYSFTGTEETSNQSQTDSQGL</sequence>
<organism evidence="16 17">
    <name type="scientific">Lingula anatina</name>
    <name type="common">Brachiopod</name>
    <name type="synonym">Lingula unguis</name>
    <dbReference type="NCBI Taxonomy" id="7574"/>
    <lineage>
        <taxon>Eukaryota</taxon>
        <taxon>Metazoa</taxon>
        <taxon>Spiralia</taxon>
        <taxon>Lophotrochozoa</taxon>
        <taxon>Brachiopoda</taxon>
        <taxon>Linguliformea</taxon>
        <taxon>Lingulata</taxon>
        <taxon>Lingulida</taxon>
        <taxon>Linguloidea</taxon>
        <taxon>Lingulidae</taxon>
        <taxon>Lingula</taxon>
    </lineage>
</organism>
<keyword evidence="8 11" id="KW-0238">DNA-binding</keyword>
<dbReference type="EC" id="3.6.4.-" evidence="11"/>
<feature type="region of interest" description="Disordered" evidence="12">
    <location>
        <begin position="1"/>
        <end position="22"/>
    </location>
</feature>
<evidence type="ECO:0000256" key="1">
    <source>
        <dbReference type="ARBA" id="ARBA00004123"/>
    </source>
</evidence>
<dbReference type="Pfam" id="PF00271">
    <property type="entry name" value="Helicase_C"/>
    <property type="match status" value="1"/>
</dbReference>
<dbReference type="PANTHER" id="PTHR45685">
    <property type="entry name" value="HELICASE SRCAP-RELATED"/>
    <property type="match status" value="1"/>
</dbReference>
<dbReference type="GO" id="GO:0003677">
    <property type="term" value="F:DNA binding"/>
    <property type="evidence" value="ECO:0007669"/>
    <property type="project" value="UniProtKB-UniRule"/>
</dbReference>
<dbReference type="Gene3D" id="3.40.50.300">
    <property type="entry name" value="P-loop containing nucleotide triphosphate hydrolases"/>
    <property type="match status" value="2"/>
</dbReference>
<dbReference type="PROSITE" id="PS51192">
    <property type="entry name" value="HELICASE_ATP_BIND_1"/>
    <property type="match status" value="1"/>
</dbReference>
<dbReference type="InterPro" id="IPR014001">
    <property type="entry name" value="Helicase_ATP-bd"/>
</dbReference>
<feature type="compositionally biased region" description="Polar residues" evidence="12">
    <location>
        <begin position="1406"/>
        <end position="1417"/>
    </location>
</feature>
<keyword evidence="16" id="KW-1185">Reference proteome</keyword>
<dbReference type="Proteomes" id="UP000085678">
    <property type="component" value="Unplaced"/>
</dbReference>
<feature type="region of interest" description="Disordered" evidence="12">
    <location>
        <begin position="1296"/>
        <end position="1441"/>
    </location>
</feature>
<dbReference type="GO" id="GO:0005524">
    <property type="term" value="F:ATP binding"/>
    <property type="evidence" value="ECO:0007669"/>
    <property type="project" value="UniProtKB-UniRule"/>
</dbReference>
<dbReference type="CDD" id="cd18793">
    <property type="entry name" value="SF2_C_SNF"/>
    <property type="match status" value="1"/>
</dbReference>
<dbReference type="STRING" id="7574.A0A1S3HL61"/>
<dbReference type="InterPro" id="IPR000330">
    <property type="entry name" value="SNF2_N"/>
</dbReference>
<evidence type="ECO:0000256" key="9">
    <source>
        <dbReference type="ARBA" id="ARBA00023204"/>
    </source>
</evidence>
<accession>A0A1S3HL61</accession>
<reference evidence="17" key="1">
    <citation type="journal article" date="2015" name="Nat. Commun.">
        <title>The Lingula genome provides insights into brachiopod evolution and the origin of phosphate biomineralization.</title>
        <authorList>
            <person name="Luo Y.J."/>
            <person name="Takeuchi T."/>
            <person name="Koyanagi R."/>
            <person name="Yamada L."/>
            <person name="Kanda M."/>
            <person name="Khalturina M."/>
            <person name="Fujie M."/>
            <person name="Yamasaki S.I."/>
            <person name="Endo K."/>
            <person name="Satoh N."/>
        </authorList>
    </citation>
    <scope>NUCLEOTIDE SEQUENCE</scope>
</reference>
<feature type="domain" description="DBINO" evidence="15">
    <location>
        <begin position="243"/>
        <end position="368"/>
    </location>
</feature>
<dbReference type="PANTHER" id="PTHR45685:SF2">
    <property type="entry name" value="CHROMATIN-REMODELING ATPASE INO80"/>
    <property type="match status" value="1"/>
</dbReference>
<evidence type="ECO:0000259" key="14">
    <source>
        <dbReference type="PROSITE" id="PS51194"/>
    </source>
</evidence>
<dbReference type="OrthoDB" id="448448at2759"/>
<keyword evidence="6 11" id="KW-0378">Hydrolase</keyword>
<evidence type="ECO:0000256" key="5">
    <source>
        <dbReference type="ARBA" id="ARBA00022763"/>
    </source>
</evidence>
<feature type="region of interest" description="Disordered" evidence="12">
    <location>
        <begin position="965"/>
        <end position="998"/>
    </location>
</feature>
<dbReference type="SUPFAM" id="SSF52540">
    <property type="entry name" value="P-loop containing nucleoside triphosphate hydrolases"/>
    <property type="match status" value="2"/>
</dbReference>
<feature type="domain" description="Helicase ATP-binding" evidence="13">
    <location>
        <begin position="485"/>
        <end position="656"/>
    </location>
</feature>
<evidence type="ECO:0000259" key="15">
    <source>
        <dbReference type="PROSITE" id="PS51413"/>
    </source>
</evidence>
<dbReference type="GO" id="GO:0016887">
    <property type="term" value="F:ATP hydrolysis activity"/>
    <property type="evidence" value="ECO:0007669"/>
    <property type="project" value="TreeGrafter"/>
</dbReference>
<comment type="subunit">
    <text evidence="11">Component of the INO80 chromatin-remodeling complex.</text>
</comment>
<dbReference type="RefSeq" id="XP_013386762.1">
    <property type="nucleotide sequence ID" value="XM_013531308.1"/>
</dbReference>
<dbReference type="FunFam" id="3.40.50.300:FF:001304">
    <property type="entry name" value="DNA helicase INO80"/>
    <property type="match status" value="1"/>
</dbReference>
<dbReference type="InterPro" id="IPR027417">
    <property type="entry name" value="P-loop_NTPase"/>
</dbReference>
<evidence type="ECO:0000256" key="4">
    <source>
        <dbReference type="ARBA" id="ARBA00022741"/>
    </source>
</evidence>
<evidence type="ECO:0000313" key="16">
    <source>
        <dbReference type="Proteomes" id="UP000085678"/>
    </source>
</evidence>
<dbReference type="GO" id="GO:0042393">
    <property type="term" value="F:histone binding"/>
    <property type="evidence" value="ECO:0007669"/>
    <property type="project" value="TreeGrafter"/>
</dbReference>
<protein>
    <recommendedName>
        <fullName evidence="3 11">Chromatin-remodeling ATPase INO80</fullName>
        <ecNumber evidence="11">3.6.4.-</ecNumber>
    </recommendedName>
</protein>
<dbReference type="FunCoup" id="A0A1S3HL61">
    <property type="interactions" value="2574"/>
</dbReference>
<keyword evidence="9 11" id="KW-0234">DNA repair</keyword>
<dbReference type="KEGG" id="lak:106156182"/>
<keyword evidence="10" id="KW-0539">Nucleus</keyword>
<comment type="function">
    <text evidence="11">ATPase component of the INO80 complex which remodels chromatin by shifting nucleosomes and is involved in DNA repair.</text>
</comment>
<keyword evidence="7 11" id="KW-0067">ATP-binding</keyword>
<dbReference type="Gene3D" id="3.40.50.10810">
    <property type="entry name" value="Tandem AAA-ATPase domain"/>
    <property type="match status" value="1"/>
</dbReference>
<evidence type="ECO:0000256" key="2">
    <source>
        <dbReference type="ARBA" id="ARBA00007025"/>
    </source>
</evidence>
<dbReference type="SMART" id="SM00490">
    <property type="entry name" value="HELICc"/>
    <property type="match status" value="1"/>
</dbReference>
<dbReference type="PROSITE" id="PS51413">
    <property type="entry name" value="DBINO"/>
    <property type="match status" value="1"/>
</dbReference>
<dbReference type="InterPro" id="IPR050520">
    <property type="entry name" value="INO80/SWR1_helicase"/>
</dbReference>
<evidence type="ECO:0000313" key="17">
    <source>
        <dbReference type="RefSeq" id="XP_013386762.1"/>
    </source>
</evidence>
<dbReference type="GO" id="GO:0006281">
    <property type="term" value="P:DNA repair"/>
    <property type="evidence" value="ECO:0007669"/>
    <property type="project" value="UniProtKB-UniRule"/>
</dbReference>
<evidence type="ECO:0000256" key="7">
    <source>
        <dbReference type="ARBA" id="ARBA00022840"/>
    </source>
</evidence>
<comment type="subcellular location">
    <subcellularLocation>
        <location evidence="1 11">Nucleus</location>
    </subcellularLocation>
</comment>
<feature type="compositionally biased region" description="Basic and acidic residues" evidence="12">
    <location>
        <begin position="1296"/>
        <end position="1334"/>
    </location>
</feature>
<evidence type="ECO:0000256" key="6">
    <source>
        <dbReference type="ARBA" id="ARBA00022801"/>
    </source>
</evidence>
<dbReference type="InterPro" id="IPR038718">
    <property type="entry name" value="SNF2-like_sf"/>
</dbReference>
<dbReference type="Pfam" id="PF00176">
    <property type="entry name" value="SNF2-rel_dom"/>
    <property type="match status" value="1"/>
</dbReference>
<feature type="compositionally biased region" description="Polar residues" evidence="12">
    <location>
        <begin position="1342"/>
        <end position="1352"/>
    </location>
</feature>
<dbReference type="InParanoid" id="A0A1S3HL61"/>
<comment type="similarity">
    <text evidence="2 11">Belongs to the SNF2/RAD54 helicase family.</text>
</comment>
<evidence type="ECO:0000256" key="10">
    <source>
        <dbReference type="ARBA" id="ARBA00023242"/>
    </source>
</evidence>
<dbReference type="InterPro" id="IPR049730">
    <property type="entry name" value="SNF2/RAD54-like_C"/>
</dbReference>
<dbReference type="FunFam" id="3.40.50.10810:FF:000006">
    <property type="entry name" value="Putative DNA helicase INO80"/>
    <property type="match status" value="1"/>
</dbReference>
<dbReference type="InterPro" id="IPR020838">
    <property type="entry name" value="DBINO"/>
</dbReference>